<dbReference type="Proteomes" id="UP000054279">
    <property type="component" value="Unassembled WGS sequence"/>
</dbReference>
<protein>
    <submittedName>
        <fullName evidence="1">Uncharacterized protein</fullName>
    </submittedName>
</protein>
<evidence type="ECO:0000313" key="2">
    <source>
        <dbReference type="Proteomes" id="UP000054279"/>
    </source>
</evidence>
<accession>A0A0C9V170</accession>
<evidence type="ECO:0000313" key="1">
    <source>
        <dbReference type="EMBL" id="KIJ40804.1"/>
    </source>
</evidence>
<dbReference type="EMBL" id="KN837141">
    <property type="protein sequence ID" value="KIJ40804.1"/>
    <property type="molecule type" value="Genomic_DNA"/>
</dbReference>
<dbReference type="OrthoDB" id="3005441at2759"/>
<dbReference type="HOGENOM" id="CLU_113390_0_0_1"/>
<dbReference type="AlphaFoldDB" id="A0A0C9V170"/>
<organism evidence="1 2">
    <name type="scientific">Sphaerobolus stellatus (strain SS14)</name>
    <dbReference type="NCBI Taxonomy" id="990650"/>
    <lineage>
        <taxon>Eukaryota</taxon>
        <taxon>Fungi</taxon>
        <taxon>Dikarya</taxon>
        <taxon>Basidiomycota</taxon>
        <taxon>Agaricomycotina</taxon>
        <taxon>Agaricomycetes</taxon>
        <taxon>Phallomycetidae</taxon>
        <taxon>Geastrales</taxon>
        <taxon>Sphaerobolaceae</taxon>
        <taxon>Sphaerobolus</taxon>
    </lineage>
</organism>
<keyword evidence="2" id="KW-1185">Reference proteome</keyword>
<name>A0A0C9V170_SPHS4</name>
<proteinExistence type="predicted"/>
<reference evidence="1 2" key="1">
    <citation type="submission" date="2014-06" db="EMBL/GenBank/DDBJ databases">
        <title>Evolutionary Origins and Diversification of the Mycorrhizal Mutualists.</title>
        <authorList>
            <consortium name="DOE Joint Genome Institute"/>
            <consortium name="Mycorrhizal Genomics Consortium"/>
            <person name="Kohler A."/>
            <person name="Kuo A."/>
            <person name="Nagy L.G."/>
            <person name="Floudas D."/>
            <person name="Copeland A."/>
            <person name="Barry K.W."/>
            <person name="Cichocki N."/>
            <person name="Veneault-Fourrey C."/>
            <person name="LaButti K."/>
            <person name="Lindquist E.A."/>
            <person name="Lipzen A."/>
            <person name="Lundell T."/>
            <person name="Morin E."/>
            <person name="Murat C."/>
            <person name="Riley R."/>
            <person name="Ohm R."/>
            <person name="Sun H."/>
            <person name="Tunlid A."/>
            <person name="Henrissat B."/>
            <person name="Grigoriev I.V."/>
            <person name="Hibbett D.S."/>
            <person name="Martin F."/>
        </authorList>
    </citation>
    <scope>NUCLEOTIDE SEQUENCE [LARGE SCALE GENOMIC DNA]</scope>
    <source>
        <strain evidence="1 2">SS14</strain>
    </source>
</reference>
<gene>
    <name evidence="1" type="ORF">M422DRAFT_173151</name>
</gene>
<sequence>MALSARVDDVTAAMQCGDLGIMQIPDVIPDGVTKDDVRTCAEHPLGRNNTMARSGLLERATDEPSACVKDTPYGCSKNFCWKVCGPNGEWCWTAANQGFGEWIACSTFNDCSTADACGQGSCSACGCSC</sequence>